<dbReference type="EMBL" id="PXOH01000003">
    <property type="protein sequence ID" value="PSF38646.1"/>
    <property type="molecule type" value="Genomic_DNA"/>
</dbReference>
<comment type="caution">
    <text evidence="3">The sequence shown here is derived from an EMBL/GenBank/DDBJ whole genome shotgun (WGS) entry which is preliminary data.</text>
</comment>
<gene>
    <name evidence="3" type="ORF">C7H19_03825</name>
</gene>
<feature type="domain" description="Acyltransferase 3" evidence="2">
    <location>
        <begin position="5"/>
        <end position="328"/>
    </location>
</feature>
<dbReference type="InterPro" id="IPR002656">
    <property type="entry name" value="Acyl_transf_3_dom"/>
</dbReference>
<dbReference type="OrthoDB" id="9796461at2"/>
<protein>
    <submittedName>
        <fullName evidence="3">Acyltransferase</fullName>
    </submittedName>
</protein>
<keyword evidence="1" id="KW-1133">Transmembrane helix</keyword>
<feature type="transmembrane region" description="Helical" evidence="1">
    <location>
        <begin position="218"/>
        <end position="236"/>
    </location>
</feature>
<name>A0A2T1M1Q3_9CHRO</name>
<keyword evidence="3" id="KW-0012">Acyltransferase</keyword>
<feature type="transmembrane region" description="Helical" evidence="1">
    <location>
        <begin position="36"/>
        <end position="58"/>
    </location>
</feature>
<evidence type="ECO:0000259" key="2">
    <source>
        <dbReference type="Pfam" id="PF01757"/>
    </source>
</evidence>
<evidence type="ECO:0000313" key="4">
    <source>
        <dbReference type="Proteomes" id="UP000239001"/>
    </source>
</evidence>
<feature type="transmembrane region" description="Helical" evidence="1">
    <location>
        <begin position="164"/>
        <end position="181"/>
    </location>
</feature>
<evidence type="ECO:0000256" key="1">
    <source>
        <dbReference type="SAM" id="Phobius"/>
    </source>
</evidence>
<keyword evidence="1" id="KW-0472">Membrane</keyword>
<reference evidence="3 4" key="2">
    <citation type="submission" date="2018-03" db="EMBL/GenBank/DDBJ databases">
        <authorList>
            <person name="Keele B.F."/>
        </authorList>
    </citation>
    <scope>NUCLEOTIDE SEQUENCE [LARGE SCALE GENOMIC DNA]</scope>
    <source>
        <strain evidence="3 4">CCALA 016</strain>
    </source>
</reference>
<organism evidence="3 4">
    <name type="scientific">Aphanothece hegewaldii CCALA 016</name>
    <dbReference type="NCBI Taxonomy" id="2107694"/>
    <lineage>
        <taxon>Bacteria</taxon>
        <taxon>Bacillati</taxon>
        <taxon>Cyanobacteriota</taxon>
        <taxon>Cyanophyceae</taxon>
        <taxon>Oscillatoriophycideae</taxon>
        <taxon>Chroococcales</taxon>
        <taxon>Aphanothecaceae</taxon>
        <taxon>Aphanothece</taxon>
    </lineage>
</organism>
<feature type="transmembrane region" description="Helical" evidence="1">
    <location>
        <begin position="187"/>
        <end position="206"/>
    </location>
</feature>
<evidence type="ECO:0000313" key="3">
    <source>
        <dbReference type="EMBL" id="PSF38646.1"/>
    </source>
</evidence>
<feature type="transmembrane region" description="Helical" evidence="1">
    <location>
        <begin position="79"/>
        <end position="97"/>
    </location>
</feature>
<dbReference type="PANTHER" id="PTHR23028">
    <property type="entry name" value="ACETYLTRANSFERASE"/>
    <property type="match status" value="1"/>
</dbReference>
<dbReference type="AlphaFoldDB" id="A0A2T1M1Q3"/>
<accession>A0A2T1M1Q3</accession>
<dbReference type="RefSeq" id="WP_106455568.1">
    <property type="nucleotide sequence ID" value="NZ_PXOH01000003.1"/>
</dbReference>
<proteinExistence type="predicted"/>
<feature type="transmembrane region" description="Helical" evidence="1">
    <location>
        <begin position="242"/>
        <end position="265"/>
    </location>
</feature>
<feature type="transmembrane region" description="Helical" evidence="1">
    <location>
        <begin position="277"/>
        <end position="295"/>
    </location>
</feature>
<keyword evidence="3" id="KW-0808">Transferase</keyword>
<keyword evidence="1" id="KW-0812">Transmembrane</keyword>
<feature type="transmembrane region" description="Helical" evidence="1">
    <location>
        <begin position="12"/>
        <end position="30"/>
    </location>
</feature>
<reference evidence="3 4" key="1">
    <citation type="submission" date="2018-03" db="EMBL/GenBank/DDBJ databases">
        <title>The ancient ancestry and fast evolution of plastids.</title>
        <authorList>
            <person name="Moore K.R."/>
            <person name="Magnabosco C."/>
            <person name="Momper L."/>
            <person name="Gold D.A."/>
            <person name="Bosak T."/>
            <person name="Fournier G.P."/>
        </authorList>
    </citation>
    <scope>NUCLEOTIDE SEQUENCE [LARGE SCALE GENOMIC DNA]</scope>
    <source>
        <strain evidence="3 4">CCALA 016</strain>
    </source>
</reference>
<feature type="transmembrane region" description="Helical" evidence="1">
    <location>
        <begin position="137"/>
        <end position="157"/>
    </location>
</feature>
<dbReference type="InterPro" id="IPR050879">
    <property type="entry name" value="Acyltransferase_3"/>
</dbReference>
<dbReference type="GO" id="GO:0016747">
    <property type="term" value="F:acyltransferase activity, transferring groups other than amino-acyl groups"/>
    <property type="evidence" value="ECO:0007669"/>
    <property type="project" value="InterPro"/>
</dbReference>
<keyword evidence="4" id="KW-1185">Reference proteome</keyword>
<sequence length="342" mass="40451">MHLQKLDAIRGLAACYVVVYHIITPIQAVPPLIKDVFFSFGQEAVILFFLLSGFVIAYSVYKKQNITFKDYFIKRFRRIYFPFIISIILSILIFAVQNNLSKEFKLNEFLGNLFMLQDFGSVKPGTWFHPFLKNYPLWSLSYEWWFYMLFFPCYKLLPKQPVRIYFILGLSALALINYMIIPNQVALWLSYFIIWWSGVEAASIWMSQKKYTWKNMTPIIFSLFFMTALITIPVLNTEKLQFGYYPFVCLRHFATATIAVSIGLLWYKNKLKYFDNLFGVFTLIAPISYGIYIFHYPILEQLNLQPIIPNIFINYIIKLLLILGLSYWVEIKLQPLVNKWIK</sequence>
<dbReference type="Pfam" id="PF01757">
    <property type="entry name" value="Acyl_transf_3"/>
    <property type="match status" value="1"/>
</dbReference>
<feature type="transmembrane region" description="Helical" evidence="1">
    <location>
        <begin position="307"/>
        <end position="329"/>
    </location>
</feature>
<dbReference type="Proteomes" id="UP000239001">
    <property type="component" value="Unassembled WGS sequence"/>
</dbReference>